<dbReference type="InterPro" id="IPR011990">
    <property type="entry name" value="TPR-like_helical_dom_sf"/>
</dbReference>
<protein>
    <recommendedName>
        <fullName evidence="4">Pentatricopeptide repeat-containing protein</fullName>
    </recommendedName>
</protein>
<dbReference type="Proteomes" id="UP000772434">
    <property type="component" value="Unassembled WGS sequence"/>
</dbReference>
<name>A0A9P5Q5N3_9AGAR</name>
<gene>
    <name evidence="2" type="ORF">BDP27DRAFT_1286854</name>
</gene>
<dbReference type="AlphaFoldDB" id="A0A9P5Q5N3"/>
<dbReference type="PANTHER" id="PTHR46128:SF329">
    <property type="entry name" value="MITOCHONDRIAL GROUP I INTRON SPLICING FACTOR DMR1"/>
    <property type="match status" value="1"/>
</dbReference>
<accession>A0A9P5Q5N3</accession>
<dbReference type="PANTHER" id="PTHR46128">
    <property type="entry name" value="MITOCHONDRIAL GROUP I INTRON SPLICING FACTOR CCM1"/>
    <property type="match status" value="1"/>
</dbReference>
<evidence type="ECO:0000313" key="3">
    <source>
        <dbReference type="Proteomes" id="UP000772434"/>
    </source>
</evidence>
<dbReference type="Gene3D" id="1.25.40.10">
    <property type="entry name" value="Tetratricopeptide repeat domain"/>
    <property type="match status" value="2"/>
</dbReference>
<comment type="caution">
    <text evidence="2">The sequence shown here is derived from an EMBL/GenBank/DDBJ whole genome shotgun (WGS) entry which is preliminary data.</text>
</comment>
<proteinExistence type="inferred from homology"/>
<evidence type="ECO:0000256" key="1">
    <source>
        <dbReference type="ARBA" id="ARBA00007626"/>
    </source>
</evidence>
<comment type="similarity">
    <text evidence="1">Belongs to the PPR family. P subfamily.</text>
</comment>
<dbReference type="EMBL" id="JADNRY010000011">
    <property type="protein sequence ID" value="KAF9074810.1"/>
    <property type="molecule type" value="Genomic_DNA"/>
</dbReference>
<reference evidence="2" key="1">
    <citation type="submission" date="2020-11" db="EMBL/GenBank/DDBJ databases">
        <authorList>
            <consortium name="DOE Joint Genome Institute"/>
            <person name="Ahrendt S."/>
            <person name="Riley R."/>
            <person name="Andreopoulos W."/>
            <person name="Labutti K."/>
            <person name="Pangilinan J."/>
            <person name="Ruiz-Duenas F.J."/>
            <person name="Barrasa J.M."/>
            <person name="Sanchez-Garcia M."/>
            <person name="Camarero S."/>
            <person name="Miyauchi S."/>
            <person name="Serrano A."/>
            <person name="Linde D."/>
            <person name="Babiker R."/>
            <person name="Drula E."/>
            <person name="Ayuso-Fernandez I."/>
            <person name="Pacheco R."/>
            <person name="Padilla G."/>
            <person name="Ferreira P."/>
            <person name="Barriuso J."/>
            <person name="Kellner H."/>
            <person name="Castanera R."/>
            <person name="Alfaro M."/>
            <person name="Ramirez L."/>
            <person name="Pisabarro A.G."/>
            <person name="Kuo A."/>
            <person name="Tritt A."/>
            <person name="Lipzen A."/>
            <person name="He G."/>
            <person name="Yan M."/>
            <person name="Ng V."/>
            <person name="Cullen D."/>
            <person name="Martin F."/>
            <person name="Rosso M.-N."/>
            <person name="Henrissat B."/>
            <person name="Hibbett D."/>
            <person name="Martinez A.T."/>
            <person name="Grigoriev I.V."/>
        </authorList>
    </citation>
    <scope>NUCLEOTIDE SEQUENCE</scope>
    <source>
        <strain evidence="2">AH 40177</strain>
    </source>
</reference>
<sequence length="720" mass="81718">MSLRAGLSRIGLARLRGLPKSVPSSRLFSTASSSAGRYLASLKADIQNTDVIHRDYPSLTKEIALSKQTKNSFLKKHDIESILEALAISGLPKDLDRIDEILSDMTKFYNLPPTSETHTIILRGLIQNGTFKAVKLWLENMPKKPGCVNPTLEQYHMVIEAGPRLGVFDNMIHLVRRIMHCKPTNETFKLLAQTRWFTTRDYGIPLPAAFTYVFLYMKESGLPYDTTVPDMISAMYLDNQHVDYAEEVLALYHETYSDILEPELIRENEWLLRIYSAVKEGGVASGLKLVAQYLEEGGNRSVRLLGAFMQRITRFDQLCKIRDKLGIEPSQAQWSTILLQSIKNGVVPETMECYNQLRGEGVMPTANAVSRMVQYMLATPSDDAIDNSIKVFTEFTSTLPGKCDLLPRETQRSLADLFSTMLREISQLSEEYAPVKESILREARSRKITLQNSSAYLTVVSMNSALSEDAAMETYRENKHVLDEAGYLAILDVLSQVSWRDRKEPQVPNISFYFEVVKDMKAARYPITNTVYLMLLRALARLAKRTSRNVGYLHLRARTLSVARQTHDLITLDSTISPNSTLWNALLNSYRLLEAFPEALRVWDTMYISRTFDRSSVKLILMACREAGGLDMARQIKTKLDKTGFIFDNYQWKFWIACLCDAGRTNEALRDMCTVVKDPDPEMAHVILDGLKPSTKEKVMTAIAKHHPGLYDVLLQEVQK</sequence>
<evidence type="ECO:0000313" key="2">
    <source>
        <dbReference type="EMBL" id="KAF9074810.1"/>
    </source>
</evidence>
<keyword evidence="3" id="KW-1185">Reference proteome</keyword>
<dbReference type="OrthoDB" id="185373at2759"/>
<evidence type="ECO:0008006" key="4">
    <source>
        <dbReference type="Google" id="ProtNLM"/>
    </source>
</evidence>
<organism evidence="2 3">
    <name type="scientific">Rhodocollybia butyracea</name>
    <dbReference type="NCBI Taxonomy" id="206335"/>
    <lineage>
        <taxon>Eukaryota</taxon>
        <taxon>Fungi</taxon>
        <taxon>Dikarya</taxon>
        <taxon>Basidiomycota</taxon>
        <taxon>Agaricomycotina</taxon>
        <taxon>Agaricomycetes</taxon>
        <taxon>Agaricomycetidae</taxon>
        <taxon>Agaricales</taxon>
        <taxon>Marasmiineae</taxon>
        <taxon>Omphalotaceae</taxon>
        <taxon>Rhodocollybia</taxon>
    </lineage>
</organism>
<dbReference type="InterPro" id="IPR050872">
    <property type="entry name" value="PPR_P_subfamily"/>
</dbReference>